<sequence>MKLYNLLYQDFEELFVGYSALAVILSSCIGSAAALVILMNGHDVFQMAQLFLVVVVCMTYNATVLAQLKAKIVFNSLIISLVVSTLLIIYNVYLRYQL</sequence>
<proteinExistence type="predicted"/>
<dbReference type="OrthoDB" id="1467832at2"/>
<dbReference type="PROSITE" id="PS51257">
    <property type="entry name" value="PROKAR_LIPOPROTEIN"/>
    <property type="match status" value="1"/>
</dbReference>
<evidence type="ECO:0000256" key="1">
    <source>
        <dbReference type="SAM" id="Phobius"/>
    </source>
</evidence>
<evidence type="ECO:0000313" key="3">
    <source>
        <dbReference type="Proteomes" id="UP000309016"/>
    </source>
</evidence>
<dbReference type="EMBL" id="CP040812">
    <property type="protein sequence ID" value="QCY70074.1"/>
    <property type="molecule type" value="Genomic_DNA"/>
</dbReference>
<gene>
    <name evidence="2" type="ORF">FHG64_12055</name>
</gene>
<dbReference type="AlphaFoldDB" id="A0A5B7X3D7"/>
<dbReference type="RefSeq" id="WP_139066636.1">
    <property type="nucleotide sequence ID" value="NZ_CP040812.1"/>
</dbReference>
<accession>A0A5B7X3D7</accession>
<dbReference type="KEGG" id="afla:FHG64_12055"/>
<keyword evidence="1" id="KW-0812">Transmembrane</keyword>
<feature type="transmembrane region" description="Helical" evidence="1">
    <location>
        <begin position="74"/>
        <end position="94"/>
    </location>
</feature>
<organism evidence="2 3">
    <name type="scientific">Antarcticibacterium flavum</name>
    <dbReference type="NCBI Taxonomy" id="2058175"/>
    <lineage>
        <taxon>Bacteria</taxon>
        <taxon>Pseudomonadati</taxon>
        <taxon>Bacteroidota</taxon>
        <taxon>Flavobacteriia</taxon>
        <taxon>Flavobacteriales</taxon>
        <taxon>Flavobacteriaceae</taxon>
        <taxon>Antarcticibacterium</taxon>
    </lineage>
</organism>
<evidence type="ECO:0000313" key="2">
    <source>
        <dbReference type="EMBL" id="QCY70074.1"/>
    </source>
</evidence>
<feature type="transmembrane region" description="Helical" evidence="1">
    <location>
        <begin position="15"/>
        <end position="38"/>
    </location>
</feature>
<reference evidence="2 3" key="1">
    <citation type="submission" date="2019-06" db="EMBL/GenBank/DDBJ databases">
        <title>Complete genome sequence of Antarcticibacterium flavum KCTC 52984T from an Antarctic marine sediment.</title>
        <authorList>
            <person name="Lee Y.M."/>
            <person name="Shin S.C."/>
        </authorList>
    </citation>
    <scope>NUCLEOTIDE SEQUENCE [LARGE SCALE GENOMIC DNA]</scope>
    <source>
        <strain evidence="2 3">KCTC 52984</strain>
    </source>
</reference>
<protein>
    <submittedName>
        <fullName evidence="2">Uncharacterized protein</fullName>
    </submittedName>
</protein>
<dbReference type="Proteomes" id="UP000309016">
    <property type="component" value="Chromosome"/>
</dbReference>
<keyword evidence="1" id="KW-0472">Membrane</keyword>
<name>A0A5B7X3D7_9FLAO</name>
<keyword evidence="1" id="KW-1133">Transmembrane helix</keyword>
<keyword evidence="3" id="KW-1185">Reference proteome</keyword>
<feature type="transmembrane region" description="Helical" evidence="1">
    <location>
        <begin position="50"/>
        <end position="68"/>
    </location>
</feature>